<comment type="caution">
    <text evidence="3">The sequence shown here is derived from an EMBL/GenBank/DDBJ whole genome shotgun (WGS) entry which is preliminary data.</text>
</comment>
<proteinExistence type="predicted"/>
<dbReference type="SUPFAM" id="SSF53955">
    <property type="entry name" value="Lysozyme-like"/>
    <property type="match status" value="1"/>
</dbReference>
<evidence type="ECO:0000259" key="2">
    <source>
        <dbReference type="Pfam" id="PF01464"/>
    </source>
</evidence>
<dbReference type="Gene3D" id="1.10.530.10">
    <property type="match status" value="1"/>
</dbReference>
<name>A0ABP9K5P0_9NOCA</name>
<sequence length="338" mass="36026">MSETADDDWELIPPDGATEGLVAVIGLTSETLRASARQVASGDPASAPDMLAELREHKLLDNSDKSRMAKNYTKRTGEIDDIKKSMHSSDSDVDTYSSGTYGTSSTTYGELKQAKTDLQPILSAPAPAPDKKYLTPAAEAPLIKASLDTADKVHRLMDKASEDIREEARKISAATQNQYQGNGAMPAPLAQAQSSLSSPYLGPAPTQSYAPYTGSTTVDQAIDQALDALGITDPVARNYWKLGYRVLIERESGGDPNSTNNWDSNAAAGNSSVGLAQVIPTTFAANHVAGTSDNPKDPVANVAASMQYVMRRYDVSADGHDLQAKVQQADPMRSPKGY</sequence>
<dbReference type="InterPro" id="IPR008258">
    <property type="entry name" value="Transglycosylase_SLT_dom_1"/>
</dbReference>
<feature type="region of interest" description="Disordered" evidence="1">
    <location>
        <begin position="179"/>
        <end position="212"/>
    </location>
</feature>
<organism evidence="3 4">
    <name type="scientific">Nocardia callitridis</name>
    <dbReference type="NCBI Taxonomy" id="648753"/>
    <lineage>
        <taxon>Bacteria</taxon>
        <taxon>Bacillati</taxon>
        <taxon>Actinomycetota</taxon>
        <taxon>Actinomycetes</taxon>
        <taxon>Mycobacteriales</taxon>
        <taxon>Nocardiaceae</taxon>
        <taxon>Nocardia</taxon>
    </lineage>
</organism>
<accession>A0ABP9K5P0</accession>
<gene>
    <name evidence="3" type="ORF">GCM10023318_20900</name>
</gene>
<dbReference type="InterPro" id="IPR023346">
    <property type="entry name" value="Lysozyme-like_dom_sf"/>
</dbReference>
<dbReference type="Pfam" id="PF01464">
    <property type="entry name" value="SLT"/>
    <property type="match status" value="1"/>
</dbReference>
<evidence type="ECO:0000256" key="1">
    <source>
        <dbReference type="SAM" id="MobiDB-lite"/>
    </source>
</evidence>
<dbReference type="RefSeq" id="WP_345495042.1">
    <property type="nucleotide sequence ID" value="NZ_BAABJM010000002.1"/>
</dbReference>
<feature type="domain" description="Transglycosylase SLT" evidence="2">
    <location>
        <begin position="245"/>
        <end position="314"/>
    </location>
</feature>
<dbReference type="EMBL" id="BAABJM010000002">
    <property type="protein sequence ID" value="GAA5050537.1"/>
    <property type="molecule type" value="Genomic_DNA"/>
</dbReference>
<evidence type="ECO:0000313" key="4">
    <source>
        <dbReference type="Proteomes" id="UP001500603"/>
    </source>
</evidence>
<evidence type="ECO:0000313" key="3">
    <source>
        <dbReference type="EMBL" id="GAA5050537.1"/>
    </source>
</evidence>
<feature type="compositionally biased region" description="Low complexity" evidence="1">
    <location>
        <begin position="186"/>
        <end position="199"/>
    </location>
</feature>
<reference evidence="4" key="1">
    <citation type="journal article" date="2019" name="Int. J. Syst. Evol. Microbiol.">
        <title>The Global Catalogue of Microorganisms (GCM) 10K type strain sequencing project: providing services to taxonomists for standard genome sequencing and annotation.</title>
        <authorList>
            <consortium name="The Broad Institute Genomics Platform"/>
            <consortium name="The Broad Institute Genome Sequencing Center for Infectious Disease"/>
            <person name="Wu L."/>
            <person name="Ma J."/>
        </authorList>
    </citation>
    <scope>NUCLEOTIDE SEQUENCE [LARGE SCALE GENOMIC DNA]</scope>
    <source>
        <strain evidence="4">JCM 18298</strain>
    </source>
</reference>
<keyword evidence="4" id="KW-1185">Reference proteome</keyword>
<protein>
    <recommendedName>
        <fullName evidence="2">Transglycosylase SLT domain-containing protein</fullName>
    </recommendedName>
</protein>
<feature type="region of interest" description="Disordered" evidence="1">
    <location>
        <begin position="83"/>
        <end position="102"/>
    </location>
</feature>
<dbReference type="Proteomes" id="UP001500603">
    <property type="component" value="Unassembled WGS sequence"/>
</dbReference>